<dbReference type="SUPFAM" id="SSF46785">
    <property type="entry name" value="Winged helix' DNA-binding domain"/>
    <property type="match status" value="1"/>
</dbReference>
<dbReference type="InterPro" id="IPR000847">
    <property type="entry name" value="LysR_HTH_N"/>
</dbReference>
<feature type="domain" description="HTH lysR-type" evidence="5">
    <location>
        <begin position="6"/>
        <end position="63"/>
    </location>
</feature>
<evidence type="ECO:0000256" key="3">
    <source>
        <dbReference type="ARBA" id="ARBA00023125"/>
    </source>
</evidence>
<dbReference type="PANTHER" id="PTHR30537">
    <property type="entry name" value="HTH-TYPE TRANSCRIPTIONAL REGULATOR"/>
    <property type="match status" value="1"/>
</dbReference>
<dbReference type="InterPro" id="IPR036388">
    <property type="entry name" value="WH-like_DNA-bd_sf"/>
</dbReference>
<dbReference type="PANTHER" id="PTHR30537:SF3">
    <property type="entry name" value="TRANSCRIPTIONAL REGULATORY PROTEIN"/>
    <property type="match status" value="1"/>
</dbReference>
<organism evidence="6 7">
    <name type="scientific">Pyxidicoccus parkwayensis</name>
    <dbReference type="NCBI Taxonomy" id="2813578"/>
    <lineage>
        <taxon>Bacteria</taxon>
        <taxon>Pseudomonadati</taxon>
        <taxon>Myxococcota</taxon>
        <taxon>Myxococcia</taxon>
        <taxon>Myxococcales</taxon>
        <taxon>Cystobacterineae</taxon>
        <taxon>Myxococcaceae</taxon>
        <taxon>Pyxidicoccus</taxon>
    </lineage>
</organism>
<dbReference type="EMBL" id="CP071090">
    <property type="protein sequence ID" value="QSQ26834.1"/>
    <property type="molecule type" value="Genomic_DNA"/>
</dbReference>
<evidence type="ECO:0000256" key="1">
    <source>
        <dbReference type="ARBA" id="ARBA00009437"/>
    </source>
</evidence>
<evidence type="ECO:0000259" key="5">
    <source>
        <dbReference type="PROSITE" id="PS50931"/>
    </source>
</evidence>
<dbReference type="Pfam" id="PF00126">
    <property type="entry name" value="HTH_1"/>
    <property type="match status" value="1"/>
</dbReference>
<dbReference type="Gene3D" id="3.40.190.290">
    <property type="match status" value="1"/>
</dbReference>
<dbReference type="Pfam" id="PF03466">
    <property type="entry name" value="LysR_substrate"/>
    <property type="match status" value="1"/>
</dbReference>
<dbReference type="PROSITE" id="PS50931">
    <property type="entry name" value="HTH_LYSR"/>
    <property type="match status" value="1"/>
</dbReference>
<dbReference type="RefSeq" id="WP_206728376.1">
    <property type="nucleotide sequence ID" value="NZ_CP071090.1"/>
</dbReference>
<evidence type="ECO:0000313" key="6">
    <source>
        <dbReference type="EMBL" id="QSQ26834.1"/>
    </source>
</evidence>
<keyword evidence="7" id="KW-1185">Reference proteome</keyword>
<dbReference type="InterPro" id="IPR005119">
    <property type="entry name" value="LysR_subst-bd"/>
</dbReference>
<keyword evidence="2" id="KW-0805">Transcription regulation</keyword>
<dbReference type="InterPro" id="IPR036390">
    <property type="entry name" value="WH_DNA-bd_sf"/>
</dbReference>
<evidence type="ECO:0000313" key="7">
    <source>
        <dbReference type="Proteomes" id="UP000662747"/>
    </source>
</evidence>
<dbReference type="Proteomes" id="UP000662747">
    <property type="component" value="Chromosome"/>
</dbReference>
<evidence type="ECO:0000256" key="4">
    <source>
        <dbReference type="ARBA" id="ARBA00023163"/>
    </source>
</evidence>
<name>A0ABX7P8R5_9BACT</name>
<sequence length="314" mass="34876">MENKLPAWDDLRVLLEVHRQGSFLEAGLQLGLSTSTVARRIGALEKDLGRALVHRTSRGALLEKEALELIALAENFEQALRAHRRDSGPSSPYAGRVRVSLPDGFMTAAAEAAARFRRWHPETHIEVISELRFVDLTAREADIGVRGGRSSSPVLIEKPMGDILPGLYASTEYLARALPSRFLGDGDYARQDFIVEDENPRGQGASQWLTQRGASRFPFRSNSLEARLHAAKCGMGLVLLGLGAEREHPELIRVGLATPLPGLRFYLTMHKDLRRVPRIRGVALALQEVFAEYFAAQAQVDARARRDNSRPKTR</sequence>
<protein>
    <submittedName>
        <fullName evidence="6">LysR family transcriptional regulator</fullName>
    </submittedName>
</protein>
<accession>A0ABX7P8R5</accession>
<comment type="similarity">
    <text evidence="1">Belongs to the LysR transcriptional regulatory family.</text>
</comment>
<proteinExistence type="inferred from homology"/>
<evidence type="ECO:0000256" key="2">
    <source>
        <dbReference type="ARBA" id="ARBA00023015"/>
    </source>
</evidence>
<reference evidence="6 7" key="1">
    <citation type="submission" date="2021-02" db="EMBL/GenBank/DDBJ databases">
        <title>De Novo genome assembly of isolated myxobacteria.</title>
        <authorList>
            <person name="Stevens D.C."/>
        </authorList>
    </citation>
    <scope>NUCLEOTIDE SEQUENCE [LARGE SCALE GENOMIC DNA]</scope>
    <source>
        <strain evidence="7">SCPEA02</strain>
    </source>
</reference>
<keyword evidence="3" id="KW-0238">DNA-binding</keyword>
<dbReference type="SUPFAM" id="SSF53850">
    <property type="entry name" value="Periplasmic binding protein-like II"/>
    <property type="match status" value="1"/>
</dbReference>
<dbReference type="InterPro" id="IPR058163">
    <property type="entry name" value="LysR-type_TF_proteobact-type"/>
</dbReference>
<dbReference type="Gene3D" id="1.10.10.10">
    <property type="entry name" value="Winged helix-like DNA-binding domain superfamily/Winged helix DNA-binding domain"/>
    <property type="match status" value="1"/>
</dbReference>
<gene>
    <name evidence="6" type="ORF">JY651_18800</name>
</gene>
<keyword evidence="4" id="KW-0804">Transcription</keyword>